<reference evidence="6 7" key="1">
    <citation type="submission" date="2015-07" db="EMBL/GenBank/DDBJ databases">
        <title>Draft Genome Sequence of Malassezia furfur CBS1878 and Malassezia pachydermatis CBS1879.</title>
        <authorList>
            <person name="Triana S."/>
            <person name="Ohm R."/>
            <person name="Gonzalez A."/>
            <person name="DeCock H."/>
            <person name="Restrepo S."/>
            <person name="Celis A."/>
        </authorList>
    </citation>
    <scope>NUCLEOTIDE SEQUENCE [LARGE SCALE GENOMIC DNA]</scope>
    <source>
        <strain evidence="6 7">CBS 1879</strain>
    </source>
</reference>
<dbReference type="InterPro" id="IPR023573">
    <property type="entry name" value="Ribosomal_eL20_dom"/>
</dbReference>
<evidence type="ECO:0000256" key="3">
    <source>
        <dbReference type="ARBA" id="ARBA00023274"/>
    </source>
</evidence>
<dbReference type="HAMAP" id="MF_00273">
    <property type="entry name" value="Ribosomal_eL20"/>
    <property type="match status" value="1"/>
</dbReference>
<dbReference type="GO" id="GO:1990904">
    <property type="term" value="C:ribonucleoprotein complex"/>
    <property type="evidence" value="ECO:0007669"/>
    <property type="project" value="UniProtKB-KW"/>
</dbReference>
<evidence type="ECO:0000259" key="5">
    <source>
        <dbReference type="Pfam" id="PF01775"/>
    </source>
</evidence>
<keyword evidence="3 4" id="KW-0687">Ribonucleoprotein</keyword>
<dbReference type="STRING" id="77020.A0A0M8MWN4"/>
<dbReference type="GO" id="GO:0006412">
    <property type="term" value="P:translation"/>
    <property type="evidence" value="ECO:0007669"/>
    <property type="project" value="InterPro"/>
</dbReference>
<dbReference type="InterPro" id="IPR021138">
    <property type="entry name" value="Ribosomal_eL20_eukaryotes"/>
</dbReference>
<dbReference type="SUPFAM" id="SSF160374">
    <property type="entry name" value="RplX-like"/>
    <property type="match status" value="1"/>
</dbReference>
<organism evidence="6 7">
    <name type="scientific">Malassezia pachydermatis</name>
    <dbReference type="NCBI Taxonomy" id="77020"/>
    <lineage>
        <taxon>Eukaryota</taxon>
        <taxon>Fungi</taxon>
        <taxon>Dikarya</taxon>
        <taxon>Basidiomycota</taxon>
        <taxon>Ustilaginomycotina</taxon>
        <taxon>Malasseziomycetes</taxon>
        <taxon>Malasseziales</taxon>
        <taxon>Malasseziaceae</taxon>
        <taxon>Malassezia</taxon>
    </lineage>
</organism>
<dbReference type="GeneID" id="28729686"/>
<name>A0A0M8MWN4_9BASI</name>
<accession>A0A0M8MWN4</accession>
<gene>
    <name evidence="6" type="ORF">Malapachy_3338</name>
</gene>
<keyword evidence="7" id="KW-1185">Reference proteome</keyword>
<dbReference type="RefSeq" id="XP_017993456.1">
    <property type="nucleotide sequence ID" value="XM_018137810.1"/>
</dbReference>
<dbReference type="GO" id="GO:0003735">
    <property type="term" value="F:structural constituent of ribosome"/>
    <property type="evidence" value="ECO:0007669"/>
    <property type="project" value="InterPro"/>
</dbReference>
<dbReference type="InterPro" id="IPR028877">
    <property type="entry name" value="Ribosomal_eL20"/>
</dbReference>
<evidence type="ECO:0000313" key="6">
    <source>
        <dbReference type="EMBL" id="KOS15824.1"/>
    </source>
</evidence>
<protein>
    <recommendedName>
        <fullName evidence="4">60S ribosomal protein L20</fullName>
    </recommendedName>
</protein>
<proteinExistence type="inferred from homology"/>
<comment type="caution">
    <text evidence="6">The sequence shown here is derived from an EMBL/GenBank/DDBJ whole genome shotgun (WGS) entry which is preliminary data.</text>
</comment>
<feature type="domain" description="Large ribosomal subunit protein eL20" evidence="5">
    <location>
        <begin position="5"/>
        <end position="127"/>
    </location>
</feature>
<dbReference type="Gene3D" id="3.10.20.10">
    <property type="match status" value="2"/>
</dbReference>
<keyword evidence="2 4" id="KW-0689">Ribosomal protein</keyword>
<evidence type="ECO:0000256" key="1">
    <source>
        <dbReference type="ARBA" id="ARBA00009362"/>
    </source>
</evidence>
<dbReference type="PANTHER" id="PTHR10052">
    <property type="entry name" value="60S RIBOSOMAL PROTEIN L18A"/>
    <property type="match status" value="1"/>
</dbReference>
<dbReference type="FunFam" id="3.10.20.10:FF:000002">
    <property type="entry name" value="60S ribosomal protein L18a"/>
    <property type="match status" value="1"/>
</dbReference>
<evidence type="ECO:0000256" key="4">
    <source>
        <dbReference type="PIRNR" id="PIRNR002190"/>
    </source>
</evidence>
<comment type="similarity">
    <text evidence="1 4">Belongs to the eukaryotic ribosomal protein eL20 family.</text>
</comment>
<dbReference type="AlphaFoldDB" id="A0A0M8MWN4"/>
<dbReference type="EMBL" id="LGAV01000001">
    <property type="protein sequence ID" value="KOS15824.1"/>
    <property type="molecule type" value="Genomic_DNA"/>
</dbReference>
<sequence>MGRISEYLVIGRHLPTEKEPTPALYRMRIFAANETFAKSRFWYFVRQLRKMKKATGEIVAINKIEEKTPTKVKNFAIWLRYNSRSGTHNMYKEFRALSRAEAVELMYQDMAARHRARFGSIHILKVAEIESVSEIRRPYVKQLTAKNLRFPLPHRRTRAAGIYAGKRPSTFY</sequence>
<dbReference type="VEuPathDB" id="FungiDB:Malapachy_3338"/>
<dbReference type="Pfam" id="PF01775">
    <property type="entry name" value="Ribosomal_L18A"/>
    <property type="match status" value="1"/>
</dbReference>
<dbReference type="Proteomes" id="UP000037751">
    <property type="component" value="Unassembled WGS sequence"/>
</dbReference>
<dbReference type="PIRSF" id="PIRSF002190">
    <property type="entry name" value="Ribosomal_L18a"/>
    <property type="match status" value="1"/>
</dbReference>
<evidence type="ECO:0000256" key="2">
    <source>
        <dbReference type="ARBA" id="ARBA00022980"/>
    </source>
</evidence>
<dbReference type="FunFam" id="3.10.20.10:FF:000001">
    <property type="entry name" value="60S ribosomal protein L18a"/>
    <property type="match status" value="1"/>
</dbReference>
<evidence type="ECO:0000313" key="7">
    <source>
        <dbReference type="Proteomes" id="UP000037751"/>
    </source>
</evidence>
<dbReference type="OrthoDB" id="1294322at2759"/>
<dbReference type="GO" id="GO:0005840">
    <property type="term" value="C:ribosome"/>
    <property type="evidence" value="ECO:0007669"/>
    <property type="project" value="UniProtKB-KW"/>
</dbReference>